<organism evidence="2 3">
    <name type="scientific">Larkinella bovis</name>
    <dbReference type="NCBI Taxonomy" id="683041"/>
    <lineage>
        <taxon>Bacteria</taxon>
        <taxon>Pseudomonadati</taxon>
        <taxon>Bacteroidota</taxon>
        <taxon>Cytophagia</taxon>
        <taxon>Cytophagales</taxon>
        <taxon>Spirosomataceae</taxon>
        <taxon>Larkinella</taxon>
    </lineage>
</organism>
<dbReference type="Gene3D" id="3.20.20.370">
    <property type="entry name" value="Glycoside hydrolase/deacetylase"/>
    <property type="match status" value="1"/>
</dbReference>
<sequence>MRKNYTFLAAALLVIAIAFWLIARSRTFQVVGEIYPRVETEQKVVALTFDDGPTERTDSILAILRDLNIKATFFVMGKDLVAHPLEGPKLVRAGHELGNHTYSHNRMMFKTPAYTRHEIETTDSLIRRTGYQGEILFRPPYGKKFLVLPYYLNKTDRKTIMWDVEPESYRDVVNDTEKITQHVLERTKPGSIILLHVMYGDRNKSLGAIPAIVTGLQRRGYVFKTVSELLRYETETH</sequence>
<dbReference type="InterPro" id="IPR002509">
    <property type="entry name" value="NODB_dom"/>
</dbReference>
<accession>A0ABW0IDI4</accession>
<dbReference type="InterPro" id="IPR050248">
    <property type="entry name" value="Polysacc_deacetylase_ArnD"/>
</dbReference>
<dbReference type="EMBL" id="JBHSMA010000003">
    <property type="protein sequence ID" value="MFC5410187.1"/>
    <property type="molecule type" value="Genomic_DNA"/>
</dbReference>
<evidence type="ECO:0000313" key="2">
    <source>
        <dbReference type="EMBL" id="MFC5410187.1"/>
    </source>
</evidence>
<protein>
    <submittedName>
        <fullName evidence="2">Polysaccharide deacetylase family protein</fullName>
    </submittedName>
</protein>
<feature type="domain" description="NodB homology" evidence="1">
    <location>
        <begin position="43"/>
        <end position="224"/>
    </location>
</feature>
<dbReference type="Proteomes" id="UP001596106">
    <property type="component" value="Unassembled WGS sequence"/>
</dbReference>
<comment type="caution">
    <text evidence="2">The sequence shown here is derived from an EMBL/GenBank/DDBJ whole genome shotgun (WGS) entry which is preliminary data.</text>
</comment>
<keyword evidence="3" id="KW-1185">Reference proteome</keyword>
<dbReference type="PANTHER" id="PTHR10587">
    <property type="entry name" value="GLYCOSYL TRANSFERASE-RELATED"/>
    <property type="match status" value="1"/>
</dbReference>
<gene>
    <name evidence="2" type="ORF">ACFPMF_12755</name>
</gene>
<reference evidence="3" key="1">
    <citation type="journal article" date="2019" name="Int. J. Syst. Evol. Microbiol.">
        <title>The Global Catalogue of Microorganisms (GCM) 10K type strain sequencing project: providing services to taxonomists for standard genome sequencing and annotation.</title>
        <authorList>
            <consortium name="The Broad Institute Genomics Platform"/>
            <consortium name="The Broad Institute Genome Sequencing Center for Infectious Disease"/>
            <person name="Wu L."/>
            <person name="Ma J."/>
        </authorList>
    </citation>
    <scope>NUCLEOTIDE SEQUENCE [LARGE SCALE GENOMIC DNA]</scope>
    <source>
        <strain evidence="3">CCUG 55250</strain>
    </source>
</reference>
<evidence type="ECO:0000313" key="3">
    <source>
        <dbReference type="Proteomes" id="UP001596106"/>
    </source>
</evidence>
<dbReference type="RefSeq" id="WP_379845343.1">
    <property type="nucleotide sequence ID" value="NZ_JBHSMA010000003.1"/>
</dbReference>
<dbReference type="PROSITE" id="PS51677">
    <property type="entry name" value="NODB"/>
    <property type="match status" value="1"/>
</dbReference>
<dbReference type="SUPFAM" id="SSF88713">
    <property type="entry name" value="Glycoside hydrolase/deacetylase"/>
    <property type="match status" value="1"/>
</dbReference>
<name>A0ABW0IDI4_9BACT</name>
<dbReference type="PANTHER" id="PTHR10587:SF125">
    <property type="entry name" value="POLYSACCHARIDE DEACETYLASE YHEN-RELATED"/>
    <property type="match status" value="1"/>
</dbReference>
<evidence type="ECO:0000259" key="1">
    <source>
        <dbReference type="PROSITE" id="PS51677"/>
    </source>
</evidence>
<dbReference type="InterPro" id="IPR011330">
    <property type="entry name" value="Glyco_hydro/deAcase_b/a-brl"/>
</dbReference>
<proteinExistence type="predicted"/>
<dbReference type="Pfam" id="PF01522">
    <property type="entry name" value="Polysacc_deac_1"/>
    <property type="match status" value="1"/>
</dbReference>